<evidence type="ECO:0000313" key="2">
    <source>
        <dbReference type="EMBL" id="MFC5504516.1"/>
    </source>
</evidence>
<feature type="region of interest" description="Disordered" evidence="1">
    <location>
        <begin position="1"/>
        <end position="67"/>
    </location>
</feature>
<keyword evidence="3" id="KW-1185">Reference proteome</keyword>
<accession>A0ABW0NVJ9</accession>
<evidence type="ECO:0000256" key="1">
    <source>
        <dbReference type="SAM" id="MobiDB-lite"/>
    </source>
</evidence>
<protein>
    <submittedName>
        <fullName evidence="2">Uncharacterized protein</fullName>
    </submittedName>
</protein>
<dbReference type="RefSeq" id="WP_377815524.1">
    <property type="nucleotide sequence ID" value="NZ_JBHSLU010000007.1"/>
</dbReference>
<organism evidence="2 3">
    <name type="scientific">Bosea massiliensis</name>
    <dbReference type="NCBI Taxonomy" id="151419"/>
    <lineage>
        <taxon>Bacteria</taxon>
        <taxon>Pseudomonadati</taxon>
        <taxon>Pseudomonadota</taxon>
        <taxon>Alphaproteobacteria</taxon>
        <taxon>Hyphomicrobiales</taxon>
        <taxon>Boseaceae</taxon>
        <taxon>Bosea</taxon>
    </lineage>
</organism>
<proteinExistence type="predicted"/>
<evidence type="ECO:0000313" key="3">
    <source>
        <dbReference type="Proteomes" id="UP001596060"/>
    </source>
</evidence>
<sequence>MSTDKISPKPLTDGDKRQQSGETNRPGLDLGGAKGQDSAGRGLGLGSDAKDDREAQRLPRDADKPSP</sequence>
<gene>
    <name evidence="2" type="ORF">ACFPN9_04510</name>
</gene>
<name>A0ABW0NVJ9_9HYPH</name>
<reference evidence="3" key="1">
    <citation type="journal article" date="2019" name="Int. J. Syst. Evol. Microbiol.">
        <title>The Global Catalogue of Microorganisms (GCM) 10K type strain sequencing project: providing services to taxonomists for standard genome sequencing and annotation.</title>
        <authorList>
            <consortium name="The Broad Institute Genomics Platform"/>
            <consortium name="The Broad Institute Genome Sequencing Center for Infectious Disease"/>
            <person name="Wu L."/>
            <person name="Ma J."/>
        </authorList>
    </citation>
    <scope>NUCLEOTIDE SEQUENCE [LARGE SCALE GENOMIC DNA]</scope>
    <source>
        <strain evidence="3">CCUG 43117</strain>
    </source>
</reference>
<comment type="caution">
    <text evidence="2">The sequence shown here is derived from an EMBL/GenBank/DDBJ whole genome shotgun (WGS) entry which is preliminary data.</text>
</comment>
<dbReference type="EMBL" id="JBHSLU010000007">
    <property type="protein sequence ID" value="MFC5504516.1"/>
    <property type="molecule type" value="Genomic_DNA"/>
</dbReference>
<feature type="compositionally biased region" description="Basic and acidic residues" evidence="1">
    <location>
        <begin position="48"/>
        <end position="67"/>
    </location>
</feature>
<dbReference type="Proteomes" id="UP001596060">
    <property type="component" value="Unassembled WGS sequence"/>
</dbReference>